<comment type="caution">
    <text evidence="1">The sequence shown here is derived from an EMBL/GenBank/DDBJ whole genome shotgun (WGS) entry which is preliminary data.</text>
</comment>
<sequence>MLKYPSTPRSPGRDALRSGVLMARRRMCLSWTCLAHSKSSRTWTWTSWPRKFLQAIELRCSCAQAYYAGAVHK</sequence>
<evidence type="ECO:0000313" key="1">
    <source>
        <dbReference type="EMBL" id="CAL5220495.1"/>
    </source>
</evidence>
<reference evidence="1 2" key="1">
    <citation type="submission" date="2024-06" db="EMBL/GenBank/DDBJ databases">
        <authorList>
            <person name="Kraege A."/>
            <person name="Thomma B."/>
        </authorList>
    </citation>
    <scope>NUCLEOTIDE SEQUENCE [LARGE SCALE GENOMIC DNA]</scope>
</reference>
<evidence type="ECO:0000313" key="2">
    <source>
        <dbReference type="Proteomes" id="UP001497392"/>
    </source>
</evidence>
<gene>
    <name evidence="1" type="primary">g2524</name>
    <name evidence="1" type="ORF">VP750_LOCUS2154</name>
</gene>
<accession>A0ABP1FKK5</accession>
<name>A0ABP1FKK5_9CHLO</name>
<dbReference type="Proteomes" id="UP001497392">
    <property type="component" value="Unassembled WGS sequence"/>
</dbReference>
<organism evidence="1 2">
    <name type="scientific">Coccomyxa viridis</name>
    <dbReference type="NCBI Taxonomy" id="1274662"/>
    <lineage>
        <taxon>Eukaryota</taxon>
        <taxon>Viridiplantae</taxon>
        <taxon>Chlorophyta</taxon>
        <taxon>core chlorophytes</taxon>
        <taxon>Trebouxiophyceae</taxon>
        <taxon>Trebouxiophyceae incertae sedis</taxon>
        <taxon>Coccomyxaceae</taxon>
        <taxon>Coccomyxa</taxon>
    </lineage>
</organism>
<keyword evidence="2" id="KW-1185">Reference proteome</keyword>
<proteinExistence type="predicted"/>
<protein>
    <submittedName>
        <fullName evidence="1">G2524 protein</fullName>
    </submittedName>
</protein>
<dbReference type="EMBL" id="CAXHTA020000004">
    <property type="protein sequence ID" value="CAL5220495.1"/>
    <property type="molecule type" value="Genomic_DNA"/>
</dbReference>